<dbReference type="PROSITE" id="PS50110">
    <property type="entry name" value="RESPONSE_REGULATORY"/>
    <property type="match status" value="1"/>
</dbReference>
<dbReference type="RefSeq" id="WP_316703001.1">
    <property type="nucleotide sequence ID" value="NZ_CP136336.1"/>
</dbReference>
<evidence type="ECO:0000313" key="9">
    <source>
        <dbReference type="Proteomes" id="UP001303946"/>
    </source>
</evidence>
<dbReference type="Proteomes" id="UP001303946">
    <property type="component" value="Chromosome"/>
</dbReference>
<gene>
    <name evidence="8" type="ORF">RXV79_08560</name>
</gene>
<keyword evidence="3" id="KW-0238">DNA-binding</keyword>
<dbReference type="CDD" id="cd17535">
    <property type="entry name" value="REC_NarL-like"/>
    <property type="match status" value="1"/>
</dbReference>
<dbReference type="Gene3D" id="3.40.50.2300">
    <property type="match status" value="1"/>
</dbReference>
<dbReference type="SMART" id="SM00448">
    <property type="entry name" value="REC"/>
    <property type="match status" value="1"/>
</dbReference>
<dbReference type="PROSITE" id="PS00622">
    <property type="entry name" value="HTH_LUXR_1"/>
    <property type="match status" value="1"/>
</dbReference>
<dbReference type="PANTHER" id="PTHR43214">
    <property type="entry name" value="TWO-COMPONENT RESPONSE REGULATOR"/>
    <property type="match status" value="1"/>
</dbReference>
<feature type="modified residue" description="4-aspartylphosphate" evidence="5">
    <location>
        <position position="57"/>
    </location>
</feature>
<keyword evidence="2" id="KW-0805">Transcription regulation</keyword>
<dbReference type="InterPro" id="IPR001789">
    <property type="entry name" value="Sig_transdc_resp-reg_receiver"/>
</dbReference>
<keyword evidence="4" id="KW-0804">Transcription</keyword>
<dbReference type="SUPFAM" id="SSF52172">
    <property type="entry name" value="CheY-like"/>
    <property type="match status" value="1"/>
</dbReference>
<evidence type="ECO:0000256" key="1">
    <source>
        <dbReference type="ARBA" id="ARBA00022553"/>
    </source>
</evidence>
<sequence>MNDSPTRVFVVDTSPLIRDGLKARLGFMPGLSVSGEANDLKEAMDQPMGATDIVLVDIDSDWGVEDDLAAFVDHVAPALVLVLGWDAPAADIQRSLAAGTRGYMLKDSPAQELSVAISTVRSGGTYFGQGVVFRKLRGDEVTAELTAREREVMVFVGQGLPSKTIADRLNLSVRTVESHRTNVKRKLRLRSNGELIKYAVERAAGSRKVKPVRAVADLSCVVRR</sequence>
<keyword evidence="1 5" id="KW-0597">Phosphoprotein</keyword>
<accession>A0ABZ0CYX6</accession>
<keyword evidence="9" id="KW-1185">Reference proteome</keyword>
<dbReference type="SUPFAM" id="SSF46894">
    <property type="entry name" value="C-terminal effector domain of the bipartite response regulators"/>
    <property type="match status" value="1"/>
</dbReference>
<dbReference type="Pfam" id="PF00196">
    <property type="entry name" value="GerE"/>
    <property type="match status" value="1"/>
</dbReference>
<dbReference type="InterPro" id="IPR011006">
    <property type="entry name" value="CheY-like_superfamily"/>
</dbReference>
<proteinExistence type="predicted"/>
<dbReference type="SMART" id="SM00421">
    <property type="entry name" value="HTH_LUXR"/>
    <property type="match status" value="1"/>
</dbReference>
<dbReference type="InterPro" id="IPR039420">
    <property type="entry name" value="WalR-like"/>
</dbReference>
<feature type="domain" description="HTH luxR-type" evidence="6">
    <location>
        <begin position="138"/>
        <end position="203"/>
    </location>
</feature>
<name>A0ABZ0CYX6_9BURK</name>
<dbReference type="InterPro" id="IPR016032">
    <property type="entry name" value="Sig_transdc_resp-reg_C-effctor"/>
</dbReference>
<evidence type="ECO:0000259" key="6">
    <source>
        <dbReference type="PROSITE" id="PS50043"/>
    </source>
</evidence>
<dbReference type="InterPro" id="IPR000792">
    <property type="entry name" value="Tscrpt_reg_LuxR_C"/>
</dbReference>
<feature type="domain" description="Response regulatory" evidence="7">
    <location>
        <begin position="7"/>
        <end position="121"/>
    </location>
</feature>
<evidence type="ECO:0000259" key="7">
    <source>
        <dbReference type="PROSITE" id="PS50110"/>
    </source>
</evidence>
<protein>
    <submittedName>
        <fullName evidence="8">Response regulator transcription factor</fullName>
    </submittedName>
</protein>
<evidence type="ECO:0000313" key="8">
    <source>
        <dbReference type="EMBL" id="WOB10103.1"/>
    </source>
</evidence>
<evidence type="ECO:0000256" key="2">
    <source>
        <dbReference type="ARBA" id="ARBA00023015"/>
    </source>
</evidence>
<dbReference type="PANTHER" id="PTHR43214:SF41">
    <property type="entry name" value="NITRATE_NITRITE RESPONSE REGULATOR PROTEIN NARP"/>
    <property type="match status" value="1"/>
</dbReference>
<dbReference type="InterPro" id="IPR058245">
    <property type="entry name" value="NreC/VraR/RcsB-like_REC"/>
</dbReference>
<dbReference type="PRINTS" id="PR00038">
    <property type="entry name" value="HTHLUXR"/>
</dbReference>
<evidence type="ECO:0000256" key="4">
    <source>
        <dbReference type="ARBA" id="ARBA00023163"/>
    </source>
</evidence>
<dbReference type="EMBL" id="CP136336">
    <property type="protein sequence ID" value="WOB10103.1"/>
    <property type="molecule type" value="Genomic_DNA"/>
</dbReference>
<evidence type="ECO:0000256" key="5">
    <source>
        <dbReference type="PROSITE-ProRule" id="PRU00169"/>
    </source>
</evidence>
<dbReference type="CDD" id="cd06170">
    <property type="entry name" value="LuxR_C_like"/>
    <property type="match status" value="1"/>
</dbReference>
<reference evidence="8 9" key="1">
    <citation type="submission" date="2023-10" db="EMBL/GenBank/DDBJ databases">
        <title>Bacteria for the degradation of biodegradable plastic PBAT(Polybutylene adipate terephthalate).</title>
        <authorList>
            <person name="Weon H.-Y."/>
            <person name="Yeon J."/>
        </authorList>
    </citation>
    <scope>NUCLEOTIDE SEQUENCE [LARGE SCALE GENOMIC DNA]</scope>
    <source>
        <strain evidence="8 9">SBD 7-3</strain>
    </source>
</reference>
<organism evidence="8 9">
    <name type="scientific">Piscinibacter gummiphilus</name>
    <dbReference type="NCBI Taxonomy" id="946333"/>
    <lineage>
        <taxon>Bacteria</taxon>
        <taxon>Pseudomonadati</taxon>
        <taxon>Pseudomonadota</taxon>
        <taxon>Betaproteobacteria</taxon>
        <taxon>Burkholderiales</taxon>
        <taxon>Sphaerotilaceae</taxon>
        <taxon>Piscinibacter</taxon>
    </lineage>
</organism>
<evidence type="ECO:0000256" key="3">
    <source>
        <dbReference type="ARBA" id="ARBA00023125"/>
    </source>
</evidence>
<dbReference type="PROSITE" id="PS50043">
    <property type="entry name" value="HTH_LUXR_2"/>
    <property type="match status" value="1"/>
</dbReference>